<gene>
    <name evidence="2" type="ORF">G5B91_24565</name>
    <name evidence="1" type="ORF">I5I61_05530</name>
</gene>
<dbReference type="RefSeq" id="WP_081753969.1">
    <property type="nucleotide sequence ID" value="NZ_CP049140.1"/>
</dbReference>
<dbReference type="EMBL" id="JADTFC010000008">
    <property type="protein sequence ID" value="MBG6286900.1"/>
    <property type="molecule type" value="Genomic_DNA"/>
</dbReference>
<dbReference type="AlphaFoldDB" id="A0A6G6J2H1"/>
<evidence type="ECO:0000313" key="4">
    <source>
        <dbReference type="Proteomes" id="UP000608450"/>
    </source>
</evidence>
<dbReference type="EMBL" id="CP049140">
    <property type="protein sequence ID" value="QIE89260.1"/>
    <property type="molecule type" value="Genomic_DNA"/>
</dbReference>
<accession>A0A6G6J2H1</accession>
<proteinExistence type="predicted"/>
<keyword evidence="4" id="KW-1185">Reference proteome</keyword>
<organism evidence="2 3">
    <name type="scientific">Pseudomonas nitroreducens</name>
    <dbReference type="NCBI Taxonomy" id="46680"/>
    <lineage>
        <taxon>Bacteria</taxon>
        <taxon>Pseudomonadati</taxon>
        <taxon>Pseudomonadota</taxon>
        <taxon>Gammaproteobacteria</taxon>
        <taxon>Pseudomonadales</taxon>
        <taxon>Pseudomonadaceae</taxon>
        <taxon>Pseudomonas</taxon>
    </lineage>
</organism>
<sequence length="124" mass="13968">MSFGLTVEEICSVVSRLYEKAISQINLRPEQAFAYVQDEAGSLCTTDDVGFFAVLQTAIFKEGMRYGLELSRESPYAEDLLEVLARAYDNCCADDLVAIGLEGERLESVIDCMRQVREKYLFSE</sequence>
<evidence type="ECO:0000313" key="2">
    <source>
        <dbReference type="EMBL" id="QIE89260.1"/>
    </source>
</evidence>
<reference evidence="1 4" key="2">
    <citation type="submission" date="2020-11" db="EMBL/GenBank/DDBJ databases">
        <title>Enhanced detection system for hospital associated transmission using whole genome sequencing surveillance.</title>
        <authorList>
            <person name="Harrison L.H."/>
            <person name="Van Tyne D."/>
            <person name="Marsh J.W."/>
            <person name="Griffith M.P."/>
            <person name="Snyder D.J."/>
            <person name="Cooper V.S."/>
            <person name="Mustapha M."/>
        </authorList>
    </citation>
    <scope>NUCLEOTIDE SEQUENCE [LARGE SCALE GENOMIC DNA]</scope>
    <source>
        <strain evidence="1 4">PSA00705</strain>
    </source>
</reference>
<reference evidence="2 3" key="1">
    <citation type="submission" date="2020-02" db="EMBL/GenBank/DDBJ databases">
        <title>Integrative conjugative elements (ICEs) and plasmids drive adaptation of Pseudomonas nitroreducens strain HBP1 to wastewater environment.</title>
        <authorList>
            <person name="Sentchilo V."/>
            <person name="Carraro N."/>
            <person name="Bertelli C."/>
            <person name="van der Meer J.R."/>
        </authorList>
    </citation>
    <scope>NUCLEOTIDE SEQUENCE [LARGE SCALE GENOMIC DNA]</scope>
    <source>
        <strain evidence="2 3">HBP1</strain>
    </source>
</reference>
<evidence type="ECO:0000313" key="3">
    <source>
        <dbReference type="Proteomes" id="UP000501063"/>
    </source>
</evidence>
<evidence type="ECO:0000313" key="1">
    <source>
        <dbReference type="EMBL" id="MBG6286900.1"/>
    </source>
</evidence>
<name>A0A6G6J2H1_PSENT</name>
<dbReference type="KEGG" id="pnt:G5B91_24565"/>
<dbReference type="Proteomes" id="UP000501063">
    <property type="component" value="Chromosome"/>
</dbReference>
<protein>
    <submittedName>
        <fullName evidence="2">Uncharacterized protein</fullName>
    </submittedName>
</protein>
<dbReference type="Proteomes" id="UP000608450">
    <property type="component" value="Unassembled WGS sequence"/>
</dbReference>